<organism evidence="14">
    <name type="scientific">Dendroctonus ponderosae</name>
    <name type="common">Mountain pine beetle</name>
    <dbReference type="NCBI Taxonomy" id="77166"/>
    <lineage>
        <taxon>Eukaryota</taxon>
        <taxon>Metazoa</taxon>
        <taxon>Ecdysozoa</taxon>
        <taxon>Arthropoda</taxon>
        <taxon>Hexapoda</taxon>
        <taxon>Insecta</taxon>
        <taxon>Pterygota</taxon>
        <taxon>Neoptera</taxon>
        <taxon>Endopterygota</taxon>
        <taxon>Coleoptera</taxon>
        <taxon>Polyphaga</taxon>
        <taxon>Cucujiformia</taxon>
        <taxon>Curculionidae</taxon>
        <taxon>Scolytinae</taxon>
        <taxon>Dendroctonus</taxon>
    </lineage>
</organism>
<dbReference type="EMBL" id="KB632204">
    <property type="protein sequence ID" value="ERL90102.1"/>
    <property type="molecule type" value="Genomic_DNA"/>
</dbReference>
<evidence type="ECO:0000313" key="18">
    <source>
        <dbReference type="Proteomes" id="UP000019118"/>
    </source>
</evidence>
<dbReference type="GO" id="GO:0046540">
    <property type="term" value="C:U4/U6 x U5 tri-snRNP complex"/>
    <property type="evidence" value="ECO:0007669"/>
    <property type="project" value="InterPro"/>
</dbReference>
<dbReference type="InterPro" id="IPR012976">
    <property type="entry name" value="NOSIC"/>
</dbReference>
<evidence type="ECO:0000256" key="8">
    <source>
        <dbReference type="ARBA" id="ARBA00023242"/>
    </source>
</evidence>
<evidence type="ECO:0000256" key="6">
    <source>
        <dbReference type="ARBA" id="ARBA00022884"/>
    </source>
</evidence>
<name>J3JZ24_DENPD</name>
<keyword evidence="6" id="KW-0694">RNA-binding</keyword>
<keyword evidence="7" id="KW-0508">mRNA splicing</keyword>
<dbReference type="Pfam" id="PF01798">
    <property type="entry name" value="Nop"/>
    <property type="match status" value="1"/>
</dbReference>
<feature type="compositionally biased region" description="Acidic residues" evidence="12">
    <location>
        <begin position="7"/>
        <end position="32"/>
    </location>
</feature>
<dbReference type="InterPro" id="IPR036070">
    <property type="entry name" value="Nop_dom_sf"/>
</dbReference>
<dbReference type="KEGG" id="dpa:109539643"/>
<comment type="function">
    <text evidence="11">Involved in pre-mRNA splicing as component of the spliceosome. Required for the assembly of the U4/U5/U6 tri-snRNP complex, one of the building blocks of the spliceosome.</text>
</comment>
<sequence>MSLADELLADLEENDHEEGEDEDEAMETEEQAVDIKEEKPDIKQLQMDIDTTQIQSVRELCKLRDCPKLINIMKQIESYGPKVRNATEIIGPVEADPEYQLIVEANDLAADIDNEVITVHKFVRDKYQKRFPELDSLVVSPLEYVRTVKELGNDLDQAKNNETLQTFLTQATIMVVSVTASTTQGSFLSDFEKEQIDEGCDMAIELNNFKLRIYEYVESRMTFIAPNITTILGASYAAKVMGVAGGLTRLSKMPACNVMLLGQQKKSLSGFSQVAMLPNTGFIYYCDIVQNTPPDLRRKAARLVSTKSTLAARVDACHESSDGRIGRMLRDEIERKLDKLLEPPPVKFVKPLPKPIDQPKKKRGGKGVRKMKERYALTEFRKHANRMNFAEIEDDAYQEDLGYTRGTIGKAGTGRIRLPQVDEKTKVRISKTLQKNLQKQQIWGGSTTVKKQISGTASSVAFTPLQGLEIVNPQAAETNANEANAKYFSNTSGFLKLDKK</sequence>
<keyword evidence="18" id="KW-1185">Reference proteome</keyword>
<dbReference type="SUPFAM" id="SSF89124">
    <property type="entry name" value="Nop domain"/>
    <property type="match status" value="1"/>
</dbReference>
<keyword evidence="8" id="KW-0539">Nucleus</keyword>
<dbReference type="InterPro" id="IPR042239">
    <property type="entry name" value="Nop_C"/>
</dbReference>
<keyword evidence="9" id="KW-0687">Ribonucleoprotein</keyword>
<dbReference type="Gene3D" id="1.10.287.4070">
    <property type="match status" value="1"/>
</dbReference>
<proteinExistence type="evidence at transcript level"/>
<dbReference type="InterPro" id="IPR027105">
    <property type="entry name" value="Prp31"/>
</dbReference>
<feature type="compositionally biased region" description="Basic residues" evidence="12">
    <location>
        <begin position="360"/>
        <end position="370"/>
    </location>
</feature>
<dbReference type="FunFam" id="1.10.287.4070:FF:000003">
    <property type="entry name" value="U4/U6 small nuclear ribonucleoprotein PRP31"/>
    <property type="match status" value="1"/>
</dbReference>
<evidence type="ECO:0000256" key="1">
    <source>
        <dbReference type="ARBA" id="ARBA00004123"/>
    </source>
</evidence>
<dbReference type="Proteomes" id="UP000030742">
    <property type="component" value="Unassembled WGS sequence"/>
</dbReference>
<comment type="subcellular location">
    <subcellularLocation>
        <location evidence="1">Nucleus</location>
    </subcellularLocation>
</comment>
<evidence type="ECO:0000313" key="17">
    <source>
        <dbReference type="EnsemblMetazoa" id="XP_019763083.1"/>
    </source>
</evidence>
<dbReference type="InterPro" id="IPR019175">
    <property type="entry name" value="Prp31_C"/>
</dbReference>
<feature type="region of interest" description="Disordered" evidence="12">
    <location>
        <begin position="1"/>
        <end position="32"/>
    </location>
</feature>
<dbReference type="FunFam" id="1.10.246.90:FF:000002">
    <property type="entry name" value="U4/U6 small nuclear ribonucleoprotein Prp31"/>
    <property type="match status" value="1"/>
</dbReference>
<dbReference type="EnsemblMetazoa" id="XM_019907524.1">
    <property type="protein sequence ID" value="XP_019763083.1"/>
    <property type="gene ID" value="LOC109539643"/>
</dbReference>
<evidence type="ECO:0000256" key="12">
    <source>
        <dbReference type="SAM" id="MobiDB-lite"/>
    </source>
</evidence>
<dbReference type="EMBL" id="BT128505">
    <property type="protein sequence ID" value="AEE63462.1"/>
    <property type="molecule type" value="mRNA"/>
</dbReference>
<dbReference type="Proteomes" id="UP000019118">
    <property type="component" value="Unassembled WGS sequence"/>
</dbReference>
<dbReference type="GO" id="GO:0071011">
    <property type="term" value="C:precatalytic spliceosome"/>
    <property type="evidence" value="ECO:0007669"/>
    <property type="project" value="TreeGrafter"/>
</dbReference>
<accession>J3JZ24</accession>
<evidence type="ECO:0000256" key="9">
    <source>
        <dbReference type="ARBA" id="ARBA00023274"/>
    </source>
</evidence>
<dbReference type="Gene3D" id="1.10.246.90">
    <property type="entry name" value="Nop domain"/>
    <property type="match status" value="1"/>
</dbReference>
<evidence type="ECO:0000256" key="4">
    <source>
        <dbReference type="ARBA" id="ARBA00022664"/>
    </source>
</evidence>
<evidence type="ECO:0000313" key="16">
    <source>
        <dbReference type="EMBL" id="ERL90102.1"/>
    </source>
</evidence>
<dbReference type="OrthoDB" id="4771285at2759"/>
<gene>
    <name evidence="17" type="primary">109539643</name>
    <name evidence="16" type="ORF">D910_07456</name>
    <name evidence="15" type="ORF">YQE_08010</name>
</gene>
<keyword evidence="5" id="KW-0747">Spliceosome</keyword>
<reference evidence="14" key="1">
    <citation type="journal article" date="2012" name="Insect Biochem. Mol. Biol.">
        <title>Transcriptome and full-length cDNA resources for the mountain pine beetle, Dendroctonus ponderosae Hopkins, a major insect pest of pine forests.</title>
        <authorList>
            <person name="Keeling C.I."/>
            <person name="Henderson H."/>
            <person name="Li M."/>
            <person name="Yuen M."/>
            <person name="Clark E.L."/>
            <person name="Fraser J.D."/>
            <person name="Huber D.P."/>
            <person name="Liao N.Y."/>
            <person name="Roderick Docking T."/>
            <person name="Birol I."/>
            <person name="Chan S.K."/>
            <person name="Taylor G.A."/>
            <person name="Palmquist D."/>
            <person name="Jones S.J."/>
            <person name="Bohlmann J."/>
        </authorList>
    </citation>
    <scope>NUCLEOTIDE SEQUENCE</scope>
    <source>
        <tissue evidence="14">Midgut and adhering fatbody of emerged adults of both sexes 1</tissue>
    </source>
</reference>
<reference evidence="17" key="3">
    <citation type="submission" date="2024-08" db="UniProtKB">
        <authorList>
            <consortium name="EnsemblMetazoa"/>
        </authorList>
    </citation>
    <scope>IDENTIFICATION</scope>
</reference>
<dbReference type="AlphaFoldDB" id="J3JZ24"/>
<evidence type="ECO:0000256" key="10">
    <source>
        <dbReference type="ARBA" id="ARBA00030766"/>
    </source>
</evidence>
<evidence type="ECO:0000256" key="5">
    <source>
        <dbReference type="ARBA" id="ARBA00022728"/>
    </source>
</evidence>
<dbReference type="HOGENOM" id="CLU_026337_2_0_1"/>
<feature type="domain" description="Nop" evidence="13">
    <location>
        <begin position="224"/>
        <end position="342"/>
    </location>
</feature>
<comment type="similarity">
    <text evidence="2">Belongs to the PRP31 family.</text>
</comment>
<evidence type="ECO:0000256" key="3">
    <source>
        <dbReference type="ARBA" id="ARBA00013538"/>
    </source>
</evidence>
<dbReference type="EMBL" id="KB741014">
    <property type="protein sequence ID" value="ENN75460.1"/>
    <property type="molecule type" value="Genomic_DNA"/>
</dbReference>
<evidence type="ECO:0000256" key="2">
    <source>
        <dbReference type="ARBA" id="ARBA00005572"/>
    </source>
</evidence>
<evidence type="ECO:0000259" key="13">
    <source>
        <dbReference type="PROSITE" id="PS51358"/>
    </source>
</evidence>
<evidence type="ECO:0000256" key="7">
    <source>
        <dbReference type="ARBA" id="ARBA00023187"/>
    </source>
</evidence>
<dbReference type="GO" id="GO:0005687">
    <property type="term" value="C:U4 snRNP"/>
    <property type="evidence" value="ECO:0007669"/>
    <property type="project" value="TreeGrafter"/>
</dbReference>
<dbReference type="OMA" id="EMRRSAN"/>
<dbReference type="PANTHER" id="PTHR13904">
    <property type="entry name" value="PRE-MRNA SPLICING FACTOR PRP31"/>
    <property type="match status" value="1"/>
</dbReference>
<dbReference type="PROSITE" id="PS51358">
    <property type="entry name" value="NOP"/>
    <property type="match status" value="1"/>
</dbReference>
<dbReference type="InterPro" id="IPR002687">
    <property type="entry name" value="Nop_dom"/>
</dbReference>
<evidence type="ECO:0000313" key="15">
    <source>
        <dbReference type="EMBL" id="ENN75460.1"/>
    </source>
</evidence>
<evidence type="ECO:0000256" key="11">
    <source>
        <dbReference type="ARBA" id="ARBA00045397"/>
    </source>
</evidence>
<dbReference type="STRING" id="77166.J3JZ24"/>
<protein>
    <recommendedName>
        <fullName evidence="3">U4/U6 small nuclear ribonucleoprotein Prp31</fullName>
    </recommendedName>
    <alternativeName>
        <fullName evidence="10">Pre-mRNA-processing factor 31</fullName>
    </alternativeName>
</protein>
<evidence type="ECO:0000313" key="14">
    <source>
        <dbReference type="EMBL" id="AEE63462.1"/>
    </source>
</evidence>
<evidence type="ECO:0000313" key="19">
    <source>
        <dbReference type="Proteomes" id="UP000030742"/>
    </source>
</evidence>
<keyword evidence="4" id="KW-0507">mRNA processing</keyword>
<dbReference type="PANTHER" id="PTHR13904:SF0">
    <property type="entry name" value="U4_U6 SMALL NUCLEAR RIBONUCLEOPROTEIN PRP31"/>
    <property type="match status" value="1"/>
</dbReference>
<dbReference type="Pfam" id="PF09785">
    <property type="entry name" value="Prp31_C"/>
    <property type="match status" value="1"/>
</dbReference>
<dbReference type="SMART" id="SM00931">
    <property type="entry name" value="NOSIC"/>
    <property type="match status" value="1"/>
</dbReference>
<reference evidence="18 19" key="2">
    <citation type="journal article" date="2013" name="Genome Biol.">
        <title>Draft genome of the mountain pine beetle, Dendroctonus ponderosae Hopkins, a major forest pest.</title>
        <authorList>
            <person name="Keeling C.I."/>
            <person name="Yuen M.M."/>
            <person name="Liao N.Y."/>
            <person name="Docking T.R."/>
            <person name="Chan S.K."/>
            <person name="Taylor G.A."/>
            <person name="Palmquist D.L."/>
            <person name="Jackman S.D."/>
            <person name="Nguyen A."/>
            <person name="Li M."/>
            <person name="Henderson H."/>
            <person name="Janes J.K."/>
            <person name="Zhao Y."/>
            <person name="Pandoh P."/>
            <person name="Moore R."/>
            <person name="Sperling F.A."/>
            <person name="Huber D.P."/>
            <person name="Birol I."/>
            <person name="Jones S.J."/>
            <person name="Bohlmann J."/>
        </authorList>
    </citation>
    <scope>NUCLEOTIDE SEQUENCE</scope>
</reference>
<dbReference type="GO" id="GO:0000244">
    <property type="term" value="P:spliceosomal tri-snRNP complex assembly"/>
    <property type="evidence" value="ECO:0007669"/>
    <property type="project" value="InterPro"/>
</dbReference>
<feature type="region of interest" description="Disordered" evidence="12">
    <location>
        <begin position="350"/>
        <end position="370"/>
    </location>
</feature>
<dbReference type="GO" id="GO:0003723">
    <property type="term" value="F:RNA binding"/>
    <property type="evidence" value="ECO:0007669"/>
    <property type="project" value="UniProtKB-KW"/>
</dbReference>